<feature type="region of interest" description="Disordered" evidence="2">
    <location>
        <begin position="236"/>
        <end position="266"/>
    </location>
</feature>
<keyword evidence="5" id="KW-1185">Reference proteome</keyword>
<dbReference type="Proteomes" id="UP001292094">
    <property type="component" value="Unassembled WGS sequence"/>
</dbReference>
<name>A0AAE1Q6R7_9EUCA</name>
<proteinExistence type="predicted"/>
<protein>
    <recommendedName>
        <fullName evidence="3">C2H2-type domain-containing protein</fullName>
    </recommendedName>
</protein>
<evidence type="ECO:0000259" key="3">
    <source>
        <dbReference type="PROSITE" id="PS50157"/>
    </source>
</evidence>
<dbReference type="AlphaFoldDB" id="A0AAE1Q6R7"/>
<dbReference type="PROSITE" id="PS00028">
    <property type="entry name" value="ZINC_FINGER_C2H2_1"/>
    <property type="match status" value="1"/>
</dbReference>
<organism evidence="4 5">
    <name type="scientific">Petrolisthes manimaculis</name>
    <dbReference type="NCBI Taxonomy" id="1843537"/>
    <lineage>
        <taxon>Eukaryota</taxon>
        <taxon>Metazoa</taxon>
        <taxon>Ecdysozoa</taxon>
        <taxon>Arthropoda</taxon>
        <taxon>Crustacea</taxon>
        <taxon>Multicrustacea</taxon>
        <taxon>Malacostraca</taxon>
        <taxon>Eumalacostraca</taxon>
        <taxon>Eucarida</taxon>
        <taxon>Decapoda</taxon>
        <taxon>Pleocyemata</taxon>
        <taxon>Anomura</taxon>
        <taxon>Galatheoidea</taxon>
        <taxon>Porcellanidae</taxon>
        <taxon>Petrolisthes</taxon>
    </lineage>
</organism>
<evidence type="ECO:0000256" key="1">
    <source>
        <dbReference type="PROSITE-ProRule" id="PRU00042"/>
    </source>
</evidence>
<comment type="caution">
    <text evidence="4">The sequence shown here is derived from an EMBL/GenBank/DDBJ whole genome shotgun (WGS) entry which is preliminary data.</text>
</comment>
<dbReference type="InterPro" id="IPR013087">
    <property type="entry name" value="Znf_C2H2_type"/>
</dbReference>
<reference evidence="4" key="1">
    <citation type="submission" date="2023-11" db="EMBL/GenBank/DDBJ databases">
        <title>Genome assemblies of two species of porcelain crab, Petrolisthes cinctipes and Petrolisthes manimaculis (Anomura: Porcellanidae).</title>
        <authorList>
            <person name="Angst P."/>
        </authorList>
    </citation>
    <scope>NUCLEOTIDE SEQUENCE</scope>
    <source>
        <strain evidence="4">PB745_02</strain>
        <tissue evidence="4">Gill</tissue>
    </source>
</reference>
<feature type="compositionally biased region" description="Basic residues" evidence="2">
    <location>
        <begin position="246"/>
        <end position="256"/>
    </location>
</feature>
<keyword evidence="1" id="KW-0479">Metal-binding</keyword>
<gene>
    <name evidence="4" type="ORF">Pmani_009277</name>
</gene>
<evidence type="ECO:0000313" key="5">
    <source>
        <dbReference type="Proteomes" id="UP001292094"/>
    </source>
</evidence>
<keyword evidence="1" id="KW-0863">Zinc-finger</keyword>
<evidence type="ECO:0000313" key="4">
    <source>
        <dbReference type="EMBL" id="KAK4319822.1"/>
    </source>
</evidence>
<dbReference type="EMBL" id="JAWZYT010000718">
    <property type="protein sequence ID" value="KAK4319822.1"/>
    <property type="molecule type" value="Genomic_DNA"/>
</dbReference>
<dbReference type="GO" id="GO:0008270">
    <property type="term" value="F:zinc ion binding"/>
    <property type="evidence" value="ECO:0007669"/>
    <property type="project" value="UniProtKB-KW"/>
</dbReference>
<keyword evidence="1" id="KW-0862">Zinc</keyword>
<dbReference type="PROSITE" id="PS50157">
    <property type="entry name" value="ZINC_FINGER_C2H2_2"/>
    <property type="match status" value="1"/>
</dbReference>
<evidence type="ECO:0000256" key="2">
    <source>
        <dbReference type="SAM" id="MobiDB-lite"/>
    </source>
</evidence>
<accession>A0AAE1Q6R7</accession>
<feature type="compositionally biased region" description="Basic and acidic residues" evidence="2">
    <location>
        <begin position="236"/>
        <end position="245"/>
    </location>
</feature>
<sequence length="288" mass="33177">MSRQLFQQQLALEFPEEFSVPVSTHWDELKSSILTTCQNTLGHRQKKHQDWFDSNDQSLKELIDQKRTALMDFKKDPKSTAKKAAYQQKKAIVQRETRRLKNKWWTDKAKEIQGLADRNDTRGFFSATKAVYGPSTHGQAPLRSKDGTNLLKTKTEINARWKEHFEDLLNTNPVIDEEEVLGVLPEHDLAENLAITPTLEETKQAIHSLKNNKAPAKDRSEWISAIHHGTKTFEETKLSKAEEKRQIRKERKRNPNRQRLPPNATCPTCGKQCASRLGLLSHQRVHAN</sequence>
<feature type="domain" description="C2H2-type" evidence="3">
    <location>
        <begin position="264"/>
        <end position="288"/>
    </location>
</feature>